<proteinExistence type="predicted"/>
<reference evidence="2" key="1">
    <citation type="journal article" date="2020" name="bioRxiv">
        <title>A rank-normalized archaeal taxonomy based on genome phylogeny resolves widespread incomplete and uneven classifications.</title>
        <authorList>
            <person name="Rinke C."/>
            <person name="Chuvochina M."/>
            <person name="Mussig A.J."/>
            <person name="Chaumeil P.-A."/>
            <person name="Waite D.W."/>
            <person name="Whitman W.B."/>
            <person name="Parks D.H."/>
            <person name="Hugenholtz P."/>
        </authorList>
    </citation>
    <scope>NUCLEOTIDE SEQUENCE</scope>
    <source>
        <strain evidence="2">UBA12518</strain>
    </source>
</reference>
<feature type="region of interest" description="Disordered" evidence="1">
    <location>
        <begin position="1"/>
        <end position="29"/>
    </location>
</feature>
<dbReference type="AlphaFoldDB" id="A0A832VXG4"/>
<dbReference type="Proteomes" id="UP000600363">
    <property type="component" value="Unassembled WGS sequence"/>
</dbReference>
<evidence type="ECO:0000256" key="1">
    <source>
        <dbReference type="SAM" id="MobiDB-lite"/>
    </source>
</evidence>
<organism evidence="2 3">
    <name type="scientific">Methermicoccus shengliensis</name>
    <dbReference type="NCBI Taxonomy" id="660064"/>
    <lineage>
        <taxon>Archaea</taxon>
        <taxon>Methanobacteriati</taxon>
        <taxon>Methanobacteriota</taxon>
        <taxon>Stenosarchaea group</taxon>
        <taxon>Methanomicrobia</taxon>
        <taxon>Methanosarcinales</taxon>
        <taxon>Methermicoccaceae</taxon>
        <taxon>Methermicoccus</taxon>
    </lineage>
</organism>
<dbReference type="RefSeq" id="WP_157203057.1">
    <property type="nucleotide sequence ID" value="NZ_DUIH01000012.1"/>
</dbReference>
<accession>A0A832VXG4</accession>
<sequence length="54" mass="6142">MKNYDSHAKLAHSIEPLSEEEKQKMEKRRKNISKTIEGVVEAIKADEEIMGLSA</sequence>
<gene>
    <name evidence="2" type="ORF">HA299_03760</name>
</gene>
<comment type="caution">
    <text evidence="2">The sequence shown here is derived from an EMBL/GenBank/DDBJ whole genome shotgun (WGS) entry which is preliminary data.</text>
</comment>
<protein>
    <submittedName>
        <fullName evidence="2">Uncharacterized protein</fullName>
    </submittedName>
</protein>
<name>A0A832VXG4_9EURY</name>
<dbReference type="EMBL" id="DUIH01000012">
    <property type="protein sequence ID" value="HIH69723.1"/>
    <property type="molecule type" value="Genomic_DNA"/>
</dbReference>
<evidence type="ECO:0000313" key="2">
    <source>
        <dbReference type="EMBL" id="HIH69723.1"/>
    </source>
</evidence>
<evidence type="ECO:0000313" key="3">
    <source>
        <dbReference type="Proteomes" id="UP000600363"/>
    </source>
</evidence>